<dbReference type="SUPFAM" id="SSF52540">
    <property type="entry name" value="P-loop containing nucleoside triphosphate hydrolases"/>
    <property type="match status" value="1"/>
</dbReference>
<keyword evidence="2" id="KW-1133">Transmembrane helix</keyword>
<dbReference type="AlphaFoldDB" id="A0A173XZJ0"/>
<gene>
    <name evidence="4" type="ORF">CP373A1_10175</name>
</gene>
<evidence type="ECO:0000256" key="2">
    <source>
        <dbReference type="SAM" id="Phobius"/>
    </source>
</evidence>
<keyword evidence="2" id="KW-0812">Transmembrane</keyword>
<dbReference type="eggNOG" id="COG0419">
    <property type="taxonomic scope" value="Bacteria"/>
</dbReference>
<dbReference type="Pfam" id="PF13175">
    <property type="entry name" value="AAA_15"/>
    <property type="match status" value="1"/>
</dbReference>
<sequence length="900" mass="104839">MIIKELKIDSFGGVENKIIHLSKGLNLVYGENEAGKSTIEEFIKVMLYGFPQKRGKGDGDRKRYLPFKGGGIRGELTLEQDGREYIIKRMFALTKKEDTCEVLDALTGEVARNINIEEPGKSFLGVNRSTFEKTLFISQLGVSFGKDKEEEIMERITSLFGCAEEEVPAAKALSKIEGIKKELTTSRGVGALDGLKKKYSSLLEERYEGYNIAEQNLNWENELLLEKEKRKTLNDEITKLELYKKYLKKVKLHKEYKDISEYLKKSEELKREERALGNLIDEDFIDDLKEDNRLYLGLIDKREELKEVVEEIKGQFNYNKEELDKYKFLEMFDDNIKEKLINLKYEQQNLEAKISSMKALEESLAEDEGELLKRRAVMKNLHEMREYIEEIEEVLSSYEDKLKEIKDILQQNNIPKNLDIKLKKSMSNMYLGGILGGIGIVLSFFGIPLMILGILLICLGAFLGVKGFTEGNTIKGKKNASKRVEALTKEIDSIELSLDRYMEKVDAKDYGDLITAIRRFNSYKEYEERLLLRIEEKKKMINEEGLLQDKNRYKKNCEMISSIERLSSSKDLDEVLEKVNIFESLSITKEKLEEDLNIKTELLNELSSNIEVQEEKLREKLKTMDLDLGNLLDIELYIKEYKEKLKKRAEIHSNILSIEETYKVLLKDRNIAEIKEELKSIVNDENEYSFESEDEIEREEKKKSRELIDCEKRIKDLENNIATRLIGKRDLVKIEEEIQTVEGEVRKGDKKVKALDIAMETLKESFNEIRREVGPEINRRILDNFKKLSLNKYEDVKLGDNYEMLVRDKDNLFKGNYLSNGAYDQLYLSLRLAFIDMLFSHEECPIILDDAFIQYDDTRRKKAIELIYNKIKGQGIIFTCQQKEKEILDEICCKYNLISL</sequence>
<dbReference type="InterPro" id="IPR041685">
    <property type="entry name" value="AAA_GajA/Old/RecF-like"/>
</dbReference>
<dbReference type="RefSeq" id="WP_027096945.1">
    <property type="nucleotide sequence ID" value="NZ_CABHIH010000002.1"/>
</dbReference>
<feature type="coiled-coil region" evidence="1">
    <location>
        <begin position="381"/>
        <end position="408"/>
    </location>
</feature>
<feature type="coiled-coil region" evidence="1">
    <location>
        <begin position="216"/>
        <end position="282"/>
    </location>
</feature>
<dbReference type="Proteomes" id="UP000092714">
    <property type="component" value="Unassembled WGS sequence"/>
</dbReference>
<evidence type="ECO:0000313" key="5">
    <source>
        <dbReference type="Proteomes" id="UP000092714"/>
    </source>
</evidence>
<keyword evidence="1" id="KW-0175">Coiled coil</keyword>
<accession>A0A173XZJ0</accession>
<comment type="caution">
    <text evidence="4">The sequence shown here is derived from an EMBL/GenBank/DDBJ whole genome shotgun (WGS) entry which is preliminary data.</text>
</comment>
<dbReference type="PANTHER" id="PTHR41259:SF1">
    <property type="entry name" value="DOUBLE-STRAND BREAK REPAIR RAD50 ATPASE, PUTATIVE-RELATED"/>
    <property type="match status" value="1"/>
</dbReference>
<feature type="coiled-coil region" evidence="1">
    <location>
        <begin position="589"/>
        <end position="623"/>
    </location>
</feature>
<feature type="domain" description="Endonuclease GajA/Old nuclease/RecF-like AAA" evidence="3">
    <location>
        <begin position="1"/>
        <end position="420"/>
    </location>
</feature>
<feature type="coiled-coil region" evidence="1">
    <location>
        <begin position="477"/>
        <end position="504"/>
    </location>
</feature>
<dbReference type="PANTHER" id="PTHR41259">
    <property type="entry name" value="DOUBLE-STRAND BREAK REPAIR RAD50 ATPASE, PUTATIVE-RELATED"/>
    <property type="match status" value="1"/>
</dbReference>
<evidence type="ECO:0000313" key="4">
    <source>
        <dbReference type="EMBL" id="OBY10859.1"/>
    </source>
</evidence>
<dbReference type="EMBL" id="MAPZ01000019">
    <property type="protein sequence ID" value="OBY10859.1"/>
    <property type="molecule type" value="Genomic_DNA"/>
</dbReference>
<keyword evidence="5" id="KW-1185">Reference proteome</keyword>
<dbReference type="InterPro" id="IPR027417">
    <property type="entry name" value="P-loop_NTPase"/>
</dbReference>
<evidence type="ECO:0000259" key="3">
    <source>
        <dbReference type="Pfam" id="PF13175"/>
    </source>
</evidence>
<proteinExistence type="predicted"/>
<evidence type="ECO:0000256" key="1">
    <source>
        <dbReference type="SAM" id="Coils"/>
    </source>
</evidence>
<name>A0A173XZJ0_9CLOT</name>
<dbReference type="OrthoDB" id="9764467at2"/>
<feature type="transmembrane region" description="Helical" evidence="2">
    <location>
        <begin position="430"/>
        <end position="463"/>
    </location>
</feature>
<reference evidence="4 5" key="1">
    <citation type="submission" date="2016-06" db="EMBL/GenBank/DDBJ databases">
        <authorList>
            <person name="Kjaerup R.B."/>
            <person name="Dalgaard T.S."/>
            <person name="Juul-Madsen H.R."/>
        </authorList>
    </citation>
    <scope>NUCLEOTIDE SEQUENCE [LARGE SCALE GENOMIC DNA]</scope>
    <source>
        <strain evidence="4 5">373-A1</strain>
    </source>
</reference>
<organism evidence="4 5">
    <name type="scientific">Clostridium paraputrificum</name>
    <dbReference type="NCBI Taxonomy" id="29363"/>
    <lineage>
        <taxon>Bacteria</taxon>
        <taxon>Bacillati</taxon>
        <taxon>Bacillota</taxon>
        <taxon>Clostridia</taxon>
        <taxon>Eubacteriales</taxon>
        <taxon>Clostridiaceae</taxon>
        <taxon>Clostridium</taxon>
    </lineage>
</organism>
<dbReference type="Gene3D" id="3.40.50.300">
    <property type="entry name" value="P-loop containing nucleotide triphosphate hydrolases"/>
    <property type="match status" value="2"/>
</dbReference>
<keyword evidence="2" id="KW-0472">Membrane</keyword>
<protein>
    <recommendedName>
        <fullName evidence="3">Endonuclease GajA/Old nuclease/RecF-like AAA domain-containing protein</fullName>
    </recommendedName>
</protein>
<dbReference type="GeneID" id="42774781"/>